<dbReference type="OrthoDB" id="9920228at2"/>
<dbReference type="Proteomes" id="UP000228531">
    <property type="component" value="Unassembled WGS sequence"/>
</dbReference>
<accession>A0A2M8WNI2</accession>
<name>A0A2M8WNI2_9RHOB</name>
<gene>
    <name evidence="1" type="ORF">BC777_1348</name>
</gene>
<reference evidence="1 2" key="1">
    <citation type="submission" date="2017-11" db="EMBL/GenBank/DDBJ databases">
        <title>Genomic Encyclopedia of Archaeal and Bacterial Type Strains, Phase II (KMG-II): From Individual Species to Whole Genera.</title>
        <authorList>
            <person name="Goeker M."/>
        </authorList>
    </citation>
    <scope>NUCLEOTIDE SEQUENCE [LARGE SCALE GENOMIC DNA]</scope>
    <source>
        <strain evidence="1 2">DSM 29128</strain>
    </source>
</reference>
<proteinExistence type="predicted"/>
<protein>
    <submittedName>
        <fullName evidence="1">Uncharacterized protein</fullName>
    </submittedName>
</protein>
<keyword evidence="2" id="KW-1185">Reference proteome</keyword>
<comment type="caution">
    <text evidence="1">The sequence shown here is derived from an EMBL/GenBank/DDBJ whole genome shotgun (WGS) entry which is preliminary data.</text>
</comment>
<dbReference type="RefSeq" id="WP_100367311.1">
    <property type="nucleotide sequence ID" value="NZ_PGTY01000001.1"/>
</dbReference>
<dbReference type="EMBL" id="PGTY01000001">
    <property type="protein sequence ID" value="PJI92495.1"/>
    <property type="molecule type" value="Genomic_DNA"/>
</dbReference>
<evidence type="ECO:0000313" key="2">
    <source>
        <dbReference type="Proteomes" id="UP000228531"/>
    </source>
</evidence>
<evidence type="ECO:0000313" key="1">
    <source>
        <dbReference type="EMBL" id="PJI92495.1"/>
    </source>
</evidence>
<sequence length="77" mass="7999">MGLGDMMGKAAGLMGGAGGDFDLGAKMEELGIDPSMLENLDVEGVKAMIEEKGFDLSMLDGLGIDLDEMIAKFKGEA</sequence>
<organism evidence="1 2">
    <name type="scientific">Yoonia maricola</name>
    <dbReference type="NCBI Taxonomy" id="420999"/>
    <lineage>
        <taxon>Bacteria</taxon>
        <taxon>Pseudomonadati</taxon>
        <taxon>Pseudomonadota</taxon>
        <taxon>Alphaproteobacteria</taxon>
        <taxon>Rhodobacterales</taxon>
        <taxon>Paracoccaceae</taxon>
        <taxon>Yoonia</taxon>
    </lineage>
</organism>
<dbReference type="AlphaFoldDB" id="A0A2M8WNI2"/>